<evidence type="ECO:0000313" key="10">
    <source>
        <dbReference type="EMBL" id="CAG8455511.1"/>
    </source>
</evidence>
<name>A0ABM8VVB8_GIGMA</name>
<dbReference type="Proteomes" id="UP000789901">
    <property type="component" value="Unassembled WGS sequence"/>
</dbReference>
<keyword evidence="6" id="KW-0030">Aminoacyl-tRNA synthetase</keyword>
<dbReference type="Gene3D" id="1.10.730.10">
    <property type="entry name" value="Isoleucyl-tRNA Synthetase, Domain 1"/>
    <property type="match status" value="1"/>
</dbReference>
<evidence type="ECO:0000256" key="2">
    <source>
        <dbReference type="ARBA" id="ARBA00022741"/>
    </source>
</evidence>
<dbReference type="SUPFAM" id="SSF52374">
    <property type="entry name" value="Nucleotidylyl transferase"/>
    <property type="match status" value="1"/>
</dbReference>
<dbReference type="PANTHER" id="PTHR30195:SF15">
    <property type="entry name" value="TYPE I RESTRICTION ENZYME HINDI ENDONUCLEASE SUBUNIT"/>
    <property type="match status" value="1"/>
</dbReference>
<feature type="compositionally biased region" description="Basic and acidic residues" evidence="7">
    <location>
        <begin position="675"/>
        <end position="685"/>
    </location>
</feature>
<dbReference type="InterPro" id="IPR040980">
    <property type="entry name" value="SWI2_SNF2"/>
</dbReference>
<dbReference type="InterPro" id="IPR014729">
    <property type="entry name" value="Rossmann-like_a/b/a_fold"/>
</dbReference>
<evidence type="ECO:0000256" key="3">
    <source>
        <dbReference type="ARBA" id="ARBA00022747"/>
    </source>
</evidence>
<dbReference type="SUPFAM" id="SSF52540">
    <property type="entry name" value="P-loop containing nucleoside triphosphate hydrolases"/>
    <property type="match status" value="1"/>
</dbReference>
<dbReference type="InterPro" id="IPR051268">
    <property type="entry name" value="Type-I_R_enzyme_R_subunit"/>
</dbReference>
<evidence type="ECO:0000259" key="8">
    <source>
        <dbReference type="Pfam" id="PF00133"/>
    </source>
</evidence>
<keyword evidence="5" id="KW-0648">Protein biosynthesis</keyword>
<evidence type="ECO:0000313" key="11">
    <source>
        <dbReference type="Proteomes" id="UP000789901"/>
    </source>
</evidence>
<dbReference type="Pfam" id="PF18766">
    <property type="entry name" value="SWI2_SNF2"/>
    <property type="match status" value="1"/>
</dbReference>
<proteinExistence type="predicted"/>
<comment type="caution">
    <text evidence="10">The sequence shown here is derived from an EMBL/GenBank/DDBJ whole genome shotgun (WGS) entry which is preliminary data.</text>
</comment>
<evidence type="ECO:0000256" key="4">
    <source>
        <dbReference type="ARBA" id="ARBA00022840"/>
    </source>
</evidence>
<dbReference type="InterPro" id="IPR002300">
    <property type="entry name" value="aa-tRNA-synth_Ia"/>
</dbReference>
<dbReference type="InterPro" id="IPR027417">
    <property type="entry name" value="P-loop_NTPase"/>
</dbReference>
<protein>
    <submittedName>
        <fullName evidence="10">21723_t:CDS:1</fullName>
    </submittedName>
</protein>
<evidence type="ECO:0000256" key="5">
    <source>
        <dbReference type="ARBA" id="ARBA00022917"/>
    </source>
</evidence>
<sequence>MILGADGEKMSKSRGNVINPNELVEKYGADALRLAEIFLGPPEQTTNFNVKSVLLVSGCLVLTPERQQNCELAVERIDGILTNLYFLTEYTEPSKYIREEVKIEYKLPQAQKESVLISCIDFNIGDKIAKHANLVVDENQLLKKLSEINKQVPFDFIQKYVNELQENSETSLFFANKRIFDLHAFSLDLVLFVNYLPLVVLVFRESKQKSFQAVADYQKYLLQLYKYNFFSVLRTPTNDFVGVITDEITNYLRKILARYYQHSCSERILTSIKEQKQKGGSLTMAFSAARILSEYPQSTIFLITDRQELDRQLYGFFTDFPSLLNSENIIPVSSVRELAVVLRKSNQGKIIFIILHKFRPQKFQDWLGKNEKEFKNPHGTFVFVDEAHRSQNLKIQPEKPEKSTYTEFGSSLEPLHSYSTKEAREDQVIVSNIYYEPCRFRPTNDLKQMIIKIKKDYEELSKKIPSPKFLVTLSSQKEAKQFYELFCQEEKHQEVVCLIISEVPNNKETIRKFKNNSLPNIAVVVNMLATGFDLPVLRHIYIGKKIQTINKKVGHIIDFADNNSVLEAAKKNYFGSENLLLISPAEAIASCLAELRQILSSAANLNINYLLKNKKEREFTRLVRKIEEIIVSPQQIADTDQIFFTNCQKISASLTQFSDPPSSPPSPPPPVLPISKDDPIDEKNPRDIYDEGHYRLFILVEKIMESKYKEIQENLKKDPNYLVKKNCEDYLQTNFPHFFAKNQAKLSGFLEKIVKFFSEKFHDDPDWFLLSESHGTRELKKMVDKICFESFALHYPGTLQE</sequence>
<keyword evidence="3" id="KW-0680">Restriction system</keyword>
<evidence type="ECO:0000259" key="9">
    <source>
        <dbReference type="Pfam" id="PF18766"/>
    </source>
</evidence>
<evidence type="ECO:0000256" key="6">
    <source>
        <dbReference type="ARBA" id="ARBA00023146"/>
    </source>
</evidence>
<dbReference type="Pfam" id="PF00133">
    <property type="entry name" value="tRNA-synt_1"/>
    <property type="match status" value="1"/>
</dbReference>
<dbReference type="EMBL" id="CAJVQB010000001">
    <property type="protein sequence ID" value="CAG8455511.1"/>
    <property type="molecule type" value="Genomic_DNA"/>
</dbReference>
<feature type="domain" description="Aminoacyl-tRNA synthetase class Ia" evidence="8">
    <location>
        <begin position="2"/>
        <end position="36"/>
    </location>
</feature>
<organism evidence="10 11">
    <name type="scientific">Gigaspora margarita</name>
    <dbReference type="NCBI Taxonomy" id="4874"/>
    <lineage>
        <taxon>Eukaryota</taxon>
        <taxon>Fungi</taxon>
        <taxon>Fungi incertae sedis</taxon>
        <taxon>Mucoromycota</taxon>
        <taxon>Glomeromycotina</taxon>
        <taxon>Glomeromycetes</taxon>
        <taxon>Diversisporales</taxon>
        <taxon>Gigasporaceae</taxon>
        <taxon>Gigaspora</taxon>
    </lineage>
</organism>
<gene>
    <name evidence="10" type="ORF">GMARGA_LOCUS33</name>
</gene>
<dbReference type="Gene3D" id="3.40.50.300">
    <property type="entry name" value="P-loop containing nucleotide triphosphate hydrolases"/>
    <property type="match status" value="2"/>
</dbReference>
<dbReference type="Gene3D" id="3.40.50.620">
    <property type="entry name" value="HUPs"/>
    <property type="match status" value="1"/>
</dbReference>
<feature type="domain" description="SWI2/SNF2 ATPase" evidence="9">
    <location>
        <begin position="279"/>
        <end position="441"/>
    </location>
</feature>
<evidence type="ECO:0000256" key="7">
    <source>
        <dbReference type="SAM" id="MobiDB-lite"/>
    </source>
</evidence>
<feature type="region of interest" description="Disordered" evidence="7">
    <location>
        <begin position="654"/>
        <end position="685"/>
    </location>
</feature>
<reference evidence="10 11" key="1">
    <citation type="submission" date="2021-06" db="EMBL/GenBank/DDBJ databases">
        <authorList>
            <person name="Kallberg Y."/>
            <person name="Tangrot J."/>
            <person name="Rosling A."/>
        </authorList>
    </citation>
    <scope>NUCLEOTIDE SEQUENCE [LARGE SCALE GENOMIC DNA]</scope>
    <source>
        <strain evidence="10 11">120-4 pot B 10/14</strain>
    </source>
</reference>
<keyword evidence="11" id="KW-1185">Reference proteome</keyword>
<evidence type="ECO:0000256" key="1">
    <source>
        <dbReference type="ARBA" id="ARBA00022598"/>
    </source>
</evidence>
<keyword evidence="1" id="KW-0436">Ligase</keyword>
<feature type="compositionally biased region" description="Pro residues" evidence="7">
    <location>
        <begin position="661"/>
        <end position="672"/>
    </location>
</feature>
<dbReference type="PANTHER" id="PTHR30195">
    <property type="entry name" value="TYPE I SITE-SPECIFIC DEOXYRIBONUCLEASE PROTEIN SUBUNIT M AND R"/>
    <property type="match status" value="1"/>
</dbReference>
<accession>A0ABM8VVB8</accession>
<keyword evidence="4" id="KW-0067">ATP-binding</keyword>
<keyword evidence="2" id="KW-0547">Nucleotide-binding</keyword>